<feature type="domain" description="DNA primase/polymerase bifunctional N-terminal" evidence="2">
    <location>
        <begin position="8"/>
        <end position="179"/>
    </location>
</feature>
<dbReference type="Pfam" id="PF09250">
    <property type="entry name" value="Prim-Pol"/>
    <property type="match status" value="1"/>
</dbReference>
<organism evidence="3 4">
    <name type="scientific">Acuticoccus mangrovi</name>
    <dbReference type="NCBI Taxonomy" id="2796142"/>
    <lineage>
        <taxon>Bacteria</taxon>
        <taxon>Pseudomonadati</taxon>
        <taxon>Pseudomonadota</taxon>
        <taxon>Alphaproteobacteria</taxon>
        <taxon>Hyphomicrobiales</taxon>
        <taxon>Amorphaceae</taxon>
        <taxon>Acuticoccus</taxon>
    </lineage>
</organism>
<dbReference type="SMART" id="SM00943">
    <property type="entry name" value="Prim-Pol"/>
    <property type="match status" value="1"/>
</dbReference>
<evidence type="ECO:0000256" key="1">
    <source>
        <dbReference type="SAM" id="MobiDB-lite"/>
    </source>
</evidence>
<evidence type="ECO:0000313" key="4">
    <source>
        <dbReference type="Proteomes" id="UP000609531"/>
    </source>
</evidence>
<sequence>MSALLTAALALAERGWPVFPCNPAADKAKGKQPLIAKGFKGASTDPDTIRTWWREHPDALIGLSTGRDLGAFVVDLDPREDDCETLWRRLEEHIGAELGEPVVAITQSGGWHLYFAWPDLPQGAKLGNRGGLIPHVDVRGAGGYVIALPSVMSDGRTYTWRRRADGERGLTAPPAPSLTASSEGAPSPLSGRPRRCV</sequence>
<comment type="caution">
    <text evidence="3">The sequence shown here is derived from an EMBL/GenBank/DDBJ whole genome shotgun (WGS) entry which is preliminary data.</text>
</comment>
<reference evidence="3" key="1">
    <citation type="submission" date="2020-12" db="EMBL/GenBank/DDBJ databases">
        <title>Bacterial taxonomy.</title>
        <authorList>
            <person name="Pan X."/>
        </authorList>
    </citation>
    <scope>NUCLEOTIDE SEQUENCE</scope>
    <source>
        <strain evidence="3">B2012</strain>
    </source>
</reference>
<evidence type="ECO:0000313" key="3">
    <source>
        <dbReference type="EMBL" id="MBJ3774336.1"/>
    </source>
</evidence>
<gene>
    <name evidence="3" type="ORF">JCR33_01460</name>
</gene>
<keyword evidence="4" id="KW-1185">Reference proteome</keyword>
<dbReference type="CDD" id="cd04859">
    <property type="entry name" value="Prim_Pol"/>
    <property type="match status" value="1"/>
</dbReference>
<proteinExistence type="predicted"/>
<dbReference type="AlphaFoldDB" id="A0A934IL41"/>
<dbReference type="SUPFAM" id="SSF56747">
    <property type="entry name" value="Prim-pol domain"/>
    <property type="match status" value="1"/>
</dbReference>
<evidence type="ECO:0000259" key="2">
    <source>
        <dbReference type="SMART" id="SM00943"/>
    </source>
</evidence>
<dbReference type="EMBL" id="JAEKJA010000001">
    <property type="protein sequence ID" value="MBJ3774336.1"/>
    <property type="molecule type" value="Genomic_DNA"/>
</dbReference>
<accession>A0A934IL41</accession>
<name>A0A934IL41_9HYPH</name>
<protein>
    <submittedName>
        <fullName evidence="3">Bifunctional DNA primase/polymerase</fullName>
    </submittedName>
</protein>
<dbReference type="InterPro" id="IPR015330">
    <property type="entry name" value="DNA_primase/pol_bifunc_N"/>
</dbReference>
<feature type="region of interest" description="Disordered" evidence="1">
    <location>
        <begin position="163"/>
        <end position="197"/>
    </location>
</feature>
<dbReference type="RefSeq" id="WP_198880224.1">
    <property type="nucleotide sequence ID" value="NZ_JAEKJA010000001.1"/>
</dbReference>
<dbReference type="Proteomes" id="UP000609531">
    <property type="component" value="Unassembled WGS sequence"/>
</dbReference>